<sequence length="182" mass="19707">MDVIEADKTIGLEGRYIACNILAGNGPEFRSQVQVRPKSLSQIGSVPSLLHNLPPRQFLAHSTYTNASTSASPSSPPLVLFLDISRFAASPQHGFAHHRIEALSSPLSQLRDPLSALIPLSSVLFSPPSYTTILALDTFRDILQHSFTGHLSIQTRPVTLRATCKSCQIAAQSILSLLPPSR</sequence>
<dbReference type="AlphaFoldDB" id="A0A6A6FXX4"/>
<dbReference type="Proteomes" id="UP000799538">
    <property type="component" value="Unassembled WGS sequence"/>
</dbReference>
<name>A0A6A6FXX4_9PEZI</name>
<dbReference type="EMBL" id="ML992553">
    <property type="protein sequence ID" value="KAF2218345.1"/>
    <property type="molecule type" value="Genomic_DNA"/>
</dbReference>
<evidence type="ECO:0000313" key="2">
    <source>
        <dbReference type="Proteomes" id="UP000799538"/>
    </source>
</evidence>
<keyword evidence="2" id="KW-1185">Reference proteome</keyword>
<reference evidence="2" key="1">
    <citation type="journal article" date="2020" name="Stud. Mycol.">
        <title>101 Dothideomycetes genomes: A test case for predicting lifestyles and emergence of pathogens.</title>
        <authorList>
            <person name="Haridas S."/>
            <person name="Albert R."/>
            <person name="Binder M."/>
            <person name="Bloem J."/>
            <person name="LaButti K."/>
            <person name="Salamov A."/>
            <person name="Andreopoulos B."/>
            <person name="Baker S."/>
            <person name="Barry K."/>
            <person name="Bills G."/>
            <person name="Bluhm B."/>
            <person name="Cannon C."/>
            <person name="Castanera R."/>
            <person name="Culley D."/>
            <person name="Daum C."/>
            <person name="Ezra D."/>
            <person name="Gonzalez J."/>
            <person name="Henrissat B."/>
            <person name="Kuo A."/>
            <person name="Liang C."/>
            <person name="Lipzen A."/>
            <person name="Lutzoni F."/>
            <person name="Magnuson J."/>
            <person name="Mondo S."/>
            <person name="Nolan M."/>
            <person name="Ohm R."/>
            <person name="Pangilinan J."/>
            <person name="Park H.-J."/>
            <person name="Ramirez L."/>
            <person name="Alfaro M."/>
            <person name="Sun H."/>
            <person name="Tritt A."/>
            <person name="Yoshinaga Y."/>
            <person name="Zwiers L.-H."/>
            <person name="Turgeon B."/>
            <person name="Goodwin S."/>
            <person name="Spatafora J."/>
            <person name="Crous P."/>
            <person name="Grigoriev I."/>
        </authorList>
    </citation>
    <scope>NUCLEOTIDE SEQUENCE [LARGE SCALE GENOMIC DNA]</scope>
    <source>
        <strain evidence="2">CECT 20119</strain>
    </source>
</reference>
<organism evidence="1 2">
    <name type="scientific">Elsinoe ampelina</name>
    <dbReference type="NCBI Taxonomy" id="302913"/>
    <lineage>
        <taxon>Eukaryota</taxon>
        <taxon>Fungi</taxon>
        <taxon>Dikarya</taxon>
        <taxon>Ascomycota</taxon>
        <taxon>Pezizomycotina</taxon>
        <taxon>Dothideomycetes</taxon>
        <taxon>Dothideomycetidae</taxon>
        <taxon>Myriangiales</taxon>
        <taxon>Elsinoaceae</taxon>
        <taxon>Elsinoe</taxon>
    </lineage>
</organism>
<evidence type="ECO:0000313" key="1">
    <source>
        <dbReference type="EMBL" id="KAF2218345.1"/>
    </source>
</evidence>
<gene>
    <name evidence="1" type="ORF">BDZ85DRAFT_253651</name>
</gene>
<protein>
    <submittedName>
        <fullName evidence="1">Uncharacterized protein</fullName>
    </submittedName>
</protein>
<proteinExistence type="predicted"/>
<accession>A0A6A6FXX4</accession>